<dbReference type="Proteomes" id="UP001408594">
    <property type="component" value="Unassembled WGS sequence"/>
</dbReference>
<reference evidence="2 3" key="1">
    <citation type="submission" date="2024-02" db="EMBL/GenBank/DDBJ databases">
        <title>Microbulbifer aestuariivivens NBRC 112533.</title>
        <authorList>
            <person name="Ichikawa N."/>
            <person name="Katano-Makiyama Y."/>
            <person name="Hidaka K."/>
        </authorList>
    </citation>
    <scope>NUCLEOTIDE SEQUENCE [LARGE SCALE GENOMIC DNA]</scope>
    <source>
        <strain evidence="2 3">NBRC 112533</strain>
    </source>
</reference>
<feature type="region of interest" description="Disordered" evidence="1">
    <location>
        <begin position="1"/>
        <end position="38"/>
    </location>
</feature>
<keyword evidence="3" id="KW-1185">Reference proteome</keyword>
<evidence type="ECO:0008006" key="4">
    <source>
        <dbReference type="Google" id="ProtNLM"/>
    </source>
</evidence>
<evidence type="ECO:0000256" key="1">
    <source>
        <dbReference type="SAM" id="MobiDB-lite"/>
    </source>
</evidence>
<sequence>MGLDWMQAGLPQKLKPGQLLRRPDRRKPRTKSPKSGEINLAHSIICQFDPN</sequence>
<gene>
    <name evidence="2" type="ORF">Maes01_02193</name>
</gene>
<accession>A0ABP9WT34</accession>
<evidence type="ECO:0000313" key="2">
    <source>
        <dbReference type="EMBL" id="GAA5525621.1"/>
    </source>
</evidence>
<protein>
    <recommendedName>
        <fullName evidence="4">Transposase</fullName>
    </recommendedName>
</protein>
<proteinExistence type="predicted"/>
<name>A0ABP9WT34_9GAMM</name>
<comment type="caution">
    <text evidence="2">The sequence shown here is derived from an EMBL/GenBank/DDBJ whole genome shotgun (WGS) entry which is preliminary data.</text>
</comment>
<dbReference type="EMBL" id="BAABRT010000018">
    <property type="protein sequence ID" value="GAA5525621.1"/>
    <property type="molecule type" value="Genomic_DNA"/>
</dbReference>
<feature type="compositionally biased region" description="Basic residues" evidence="1">
    <location>
        <begin position="23"/>
        <end position="32"/>
    </location>
</feature>
<evidence type="ECO:0000313" key="3">
    <source>
        <dbReference type="Proteomes" id="UP001408594"/>
    </source>
</evidence>
<organism evidence="2 3">
    <name type="scientific">Microbulbifer aestuariivivens</name>
    <dbReference type="NCBI Taxonomy" id="1908308"/>
    <lineage>
        <taxon>Bacteria</taxon>
        <taxon>Pseudomonadati</taxon>
        <taxon>Pseudomonadota</taxon>
        <taxon>Gammaproteobacteria</taxon>
        <taxon>Cellvibrionales</taxon>
        <taxon>Microbulbiferaceae</taxon>
        <taxon>Microbulbifer</taxon>
    </lineage>
</organism>